<feature type="domain" description="MIOS-like alpha-solenoid" evidence="6">
    <location>
        <begin position="508"/>
        <end position="748"/>
    </location>
</feature>
<keyword evidence="7" id="KW-0436">Ligase</keyword>
<evidence type="ECO:0000256" key="3">
    <source>
        <dbReference type="ARBA" id="ARBA00022737"/>
    </source>
</evidence>
<feature type="compositionally biased region" description="Low complexity" evidence="4">
    <location>
        <begin position="893"/>
        <end position="903"/>
    </location>
</feature>
<evidence type="ECO:0000256" key="1">
    <source>
        <dbReference type="ARBA" id="ARBA00009713"/>
    </source>
</evidence>
<dbReference type="Pfam" id="PF17034">
    <property type="entry name" value="zinc_ribbon_16"/>
    <property type="match status" value="1"/>
</dbReference>
<dbReference type="PANTHER" id="PTHR16453:SF9">
    <property type="entry name" value="GATOR COMPLEX PROTEIN MIOS"/>
    <property type="match status" value="1"/>
</dbReference>
<dbReference type="EMBL" id="FP929072">
    <property type="protein sequence ID" value="CBX91734.1"/>
    <property type="molecule type" value="Genomic_DNA"/>
</dbReference>
<accession>E4ZKD9</accession>
<evidence type="ECO:0000313" key="8">
    <source>
        <dbReference type="Proteomes" id="UP000002668"/>
    </source>
</evidence>
<keyword evidence="8" id="KW-1185">Reference proteome</keyword>
<dbReference type="GO" id="GO:0016874">
    <property type="term" value="F:ligase activity"/>
    <property type="evidence" value="ECO:0007669"/>
    <property type="project" value="UniProtKB-KW"/>
</dbReference>
<reference evidence="8" key="1">
    <citation type="journal article" date="2011" name="Nat. Commun.">
        <title>Effector diversification within compartments of the Leptosphaeria maculans genome affected by Repeat-Induced Point mutations.</title>
        <authorList>
            <person name="Rouxel T."/>
            <person name="Grandaubert J."/>
            <person name="Hane J.K."/>
            <person name="Hoede C."/>
            <person name="van de Wouw A.P."/>
            <person name="Couloux A."/>
            <person name="Dominguez V."/>
            <person name="Anthouard V."/>
            <person name="Bally P."/>
            <person name="Bourras S."/>
            <person name="Cozijnsen A.J."/>
            <person name="Ciuffetti L.M."/>
            <person name="Degrave A."/>
            <person name="Dilmaghani A."/>
            <person name="Duret L."/>
            <person name="Fudal I."/>
            <person name="Goodwin S.B."/>
            <person name="Gout L."/>
            <person name="Glaser N."/>
            <person name="Linglin J."/>
            <person name="Kema G.H.J."/>
            <person name="Lapalu N."/>
            <person name="Lawrence C.B."/>
            <person name="May K."/>
            <person name="Meyer M."/>
            <person name="Ollivier B."/>
            <person name="Poulain J."/>
            <person name="Schoch C.L."/>
            <person name="Simon A."/>
            <person name="Spatafora J.W."/>
            <person name="Stachowiak A."/>
            <person name="Turgeon B.G."/>
            <person name="Tyler B.M."/>
            <person name="Vincent D."/>
            <person name="Weissenbach J."/>
            <person name="Amselem J."/>
            <person name="Quesneville H."/>
            <person name="Oliver R.P."/>
            <person name="Wincker P."/>
            <person name="Balesdent M.-H."/>
            <person name="Howlett B.J."/>
        </authorList>
    </citation>
    <scope>NUCLEOTIDE SEQUENCE [LARGE SCALE GENOMIC DNA]</scope>
    <source>
        <strain evidence="8">JN3 / isolate v23.1.3 / race Av1-4-5-6-7-8</strain>
    </source>
</reference>
<dbReference type="CDD" id="cd16691">
    <property type="entry name" value="mRING-H2-C3H3C2_Mio"/>
    <property type="match status" value="1"/>
</dbReference>
<evidence type="ECO:0000259" key="6">
    <source>
        <dbReference type="Pfam" id="PF21719"/>
    </source>
</evidence>
<evidence type="ECO:0000259" key="5">
    <source>
        <dbReference type="Pfam" id="PF17034"/>
    </source>
</evidence>
<dbReference type="InterPro" id="IPR036322">
    <property type="entry name" value="WD40_repeat_dom_sf"/>
</dbReference>
<keyword evidence="2" id="KW-0853">WD repeat</keyword>
<dbReference type="InterPro" id="IPR037593">
    <property type="entry name" value="MIOS/Sea4"/>
</dbReference>
<dbReference type="Pfam" id="PF21719">
    <property type="entry name" value="MIOS_a-sol"/>
    <property type="match status" value="1"/>
</dbReference>
<dbReference type="Gene3D" id="2.130.10.10">
    <property type="entry name" value="YVTN repeat-like/Quinoprotein amine dehydrogenase"/>
    <property type="match status" value="1"/>
</dbReference>
<evidence type="ECO:0000313" key="7">
    <source>
        <dbReference type="EMBL" id="CBX91734.1"/>
    </source>
</evidence>
<dbReference type="InParanoid" id="E4ZKD9"/>
<dbReference type="InterPro" id="IPR049092">
    <property type="entry name" value="MIOS_a-sol"/>
</dbReference>
<feature type="region of interest" description="Disordered" evidence="4">
    <location>
        <begin position="893"/>
        <end position="942"/>
    </location>
</feature>
<dbReference type="HOGENOM" id="CLU_005843_0_0_1"/>
<dbReference type="SUPFAM" id="SSF50978">
    <property type="entry name" value="WD40 repeat-like"/>
    <property type="match status" value="1"/>
</dbReference>
<protein>
    <submittedName>
        <fullName evidence="7">Similar to ubiquitin-protein ligase E3</fullName>
    </submittedName>
</protein>
<gene>
    <name evidence="7" type="ORF">LEMA_P072420.1</name>
</gene>
<dbReference type="GeneID" id="13287802"/>
<dbReference type="STRING" id="985895.E4ZKD9"/>
<dbReference type="InterPro" id="IPR015943">
    <property type="entry name" value="WD40/YVTN_repeat-like_dom_sf"/>
</dbReference>
<comment type="similarity">
    <text evidence="1">Belongs to the WD repeat mio family.</text>
</comment>
<dbReference type="OrthoDB" id="341486at2759"/>
<organism evidence="8">
    <name type="scientific">Leptosphaeria maculans (strain JN3 / isolate v23.1.3 / race Av1-4-5-6-7-8)</name>
    <name type="common">Blackleg fungus</name>
    <name type="synonym">Phoma lingam</name>
    <dbReference type="NCBI Taxonomy" id="985895"/>
    <lineage>
        <taxon>Eukaryota</taxon>
        <taxon>Fungi</taxon>
        <taxon>Dikarya</taxon>
        <taxon>Ascomycota</taxon>
        <taxon>Pezizomycotina</taxon>
        <taxon>Dothideomycetes</taxon>
        <taxon>Pleosporomycetidae</taxon>
        <taxon>Pleosporales</taxon>
        <taxon>Pleosporineae</taxon>
        <taxon>Leptosphaeriaceae</taxon>
        <taxon>Plenodomus</taxon>
        <taxon>Plenodomus lingam/Leptosphaeria maculans species complex</taxon>
    </lineage>
</organism>
<dbReference type="GO" id="GO:0005737">
    <property type="term" value="C:cytoplasm"/>
    <property type="evidence" value="ECO:0007669"/>
    <property type="project" value="TreeGrafter"/>
</dbReference>
<dbReference type="VEuPathDB" id="FungiDB:LEMA_P072420.1"/>
<feature type="domain" description="GATOR2 complex protein MIO zinc-ribbon like" evidence="5">
    <location>
        <begin position="934"/>
        <end position="1025"/>
    </location>
</feature>
<dbReference type="OMA" id="YEPTGHA"/>
<sequence length="1029" mass="113767">MPSQITTSFATDISPTFTTGVPRLRGTLLITMEAAIRWSPHSTREDPRFLIIDVAGNRLRLCQIDSFAKAKVSYRQICIRDKLPNYTAFDWSKKDPSIVAIGSASGEATLVTLDPDKPDTDYTHSFSIRHQRKCNSIAFSSKNLLATGLDRVRNDVCLNIYDINDSRFTSRDEPYKKLASSEAVSSIKFFNGQPDTLVAGVSRQYLRIYDLRDSGTTGIAQFQTRQVHNIAIDPLDENYFLSAGTAGDPTVTVWDTRFVKQRGTSNDAANTGAVLEFKPIVDNPQSTSIWSLRYSGTKRGTFGVLANTGEFKIVELAQHTHHTSQPLDPPFGRPWTAPYYVRTSHRLRYPVYDKDHRQDKKDRVMAYDFMTIGNPLSGQCALALLPNREVEVVKVPATAPRLNVSALGEIYRDRTCIAGPTPLRGTVAEDLIEVQNQALGKKYGYKQGRKTDLSTSVDKSNLANSQRSLALPSATLSSHQLHEDLLNLGYPEVSVSLCDYLAALDTPKRRVMEGYSLECSENKAIVSNDPWLVDVWTLIDRMDALASGDGMVGNGLDLKYLGVSSIWENELTMYDERLIDPDAKTSQEMFSNAVKEIVEAMEFPAFEGVETEYPENRQLCLSLCGWSLDKQGVQRSSDQLAANGEVYKAIVLAFFQGHKDVAFTLLRSTLQQKILPQDDIGLAAVISCASPSSGVSSDQRAACAWMADMTSDPYLKSLLTYFISGEWTSVVGMSQLSLSDRVAVAIKYLPDTQLSHFLSTITSRCIADGDISGLLLTGLTSRALDLLQVYITAHPPRLQDAVLLLSRACPLYVQDARWALWKEIYLSHLQTFRAFLQRTRYIKQHNARSVTREGRSTNKPTQPSLTIRCLNCQQNLALRKDPRTARTRLVPTTSASTTAAPGHAHAHAHTPTKPLTPQQPVFPTGGRPGTNTTAKQTATKHGTTSPALACPNCGTQMPRCGLCMIWLGSPDPSKPGAAETLAKEELEARLMVFCMACTHGFHGHHAREWFARHSMCPVPDCGCMCGLLK</sequence>
<dbReference type="AlphaFoldDB" id="E4ZKD9"/>
<dbReference type="PANTHER" id="PTHR16453">
    <property type="entry name" value="WD40 DOMAIN-CONTAINING PROTEIN MIO FAMILY MEMBER"/>
    <property type="match status" value="1"/>
</dbReference>
<proteinExistence type="inferred from homology"/>
<evidence type="ECO:0000256" key="2">
    <source>
        <dbReference type="ARBA" id="ARBA00022574"/>
    </source>
</evidence>
<name>E4ZKD9_LEPMJ</name>
<feature type="compositionally biased region" description="Polar residues" evidence="4">
    <location>
        <begin position="929"/>
        <end position="942"/>
    </location>
</feature>
<dbReference type="Proteomes" id="UP000002668">
    <property type="component" value="Genome"/>
</dbReference>
<evidence type="ECO:0000256" key="4">
    <source>
        <dbReference type="SAM" id="MobiDB-lite"/>
    </source>
</evidence>
<dbReference type="GO" id="GO:1904263">
    <property type="term" value="P:positive regulation of TORC1 signaling"/>
    <property type="evidence" value="ECO:0007669"/>
    <property type="project" value="TreeGrafter"/>
</dbReference>
<dbReference type="eggNOG" id="KOG1008">
    <property type="taxonomic scope" value="Eukaryota"/>
</dbReference>
<dbReference type="FunCoup" id="E4ZKD9">
    <property type="interactions" value="683"/>
</dbReference>
<dbReference type="InterPro" id="IPR031488">
    <property type="entry name" value="Zn_ribbon_mio"/>
</dbReference>
<keyword evidence="3" id="KW-0677">Repeat</keyword>